<keyword evidence="3" id="KW-1185">Reference proteome</keyword>
<protein>
    <recommendedName>
        <fullName evidence="4">Transmembrane protein</fullName>
    </recommendedName>
</protein>
<keyword evidence="1" id="KW-0812">Transmembrane</keyword>
<evidence type="ECO:0000256" key="1">
    <source>
        <dbReference type="SAM" id="Phobius"/>
    </source>
</evidence>
<dbReference type="AlphaFoldDB" id="A0A9W5WWE6"/>
<feature type="transmembrane region" description="Helical" evidence="1">
    <location>
        <begin position="180"/>
        <end position="202"/>
    </location>
</feature>
<accession>A0A9W5WWE6</accession>
<proteinExistence type="predicted"/>
<feature type="transmembrane region" description="Helical" evidence="1">
    <location>
        <begin position="214"/>
        <end position="234"/>
    </location>
</feature>
<keyword evidence="1" id="KW-0472">Membrane</keyword>
<feature type="transmembrane region" description="Helical" evidence="1">
    <location>
        <begin position="246"/>
        <end position="269"/>
    </location>
</feature>
<dbReference type="EMBL" id="BLIY01000024">
    <property type="protein sequence ID" value="GFE55844.1"/>
    <property type="molecule type" value="Genomic_DNA"/>
</dbReference>
<evidence type="ECO:0008006" key="4">
    <source>
        <dbReference type="Google" id="ProtNLM"/>
    </source>
</evidence>
<feature type="transmembrane region" description="Helical" evidence="1">
    <location>
        <begin position="445"/>
        <end position="469"/>
    </location>
</feature>
<organism evidence="2 3">
    <name type="scientific">Babesia ovis</name>
    <dbReference type="NCBI Taxonomy" id="5869"/>
    <lineage>
        <taxon>Eukaryota</taxon>
        <taxon>Sar</taxon>
        <taxon>Alveolata</taxon>
        <taxon>Apicomplexa</taxon>
        <taxon>Aconoidasida</taxon>
        <taxon>Piroplasmida</taxon>
        <taxon>Babesiidae</taxon>
        <taxon>Babesia</taxon>
    </lineage>
</organism>
<dbReference type="Proteomes" id="UP001057455">
    <property type="component" value="Unassembled WGS sequence"/>
</dbReference>
<feature type="transmembrane region" description="Helical" evidence="1">
    <location>
        <begin position="359"/>
        <end position="378"/>
    </location>
</feature>
<comment type="caution">
    <text evidence="2">The sequence shown here is derived from an EMBL/GenBank/DDBJ whole genome shotgun (WGS) entry which is preliminary data.</text>
</comment>
<sequence>MEVGEADSSSGRDDARRLWPCSCAFFDGLCRSYGIDMRKVKSYSLLTLLLKSETLYLLHMCYIGMLVASHPDSDKSFSTKLMFYLPSLWLFKPLYGLLDDCMDWLLRRMAEGCRRLNGEVDTSMPPPGRKRSVMDTLVDLNKHANVLLILSHVGIITLLPSVMIYSYIHPLSAGCGPYMIVLLSLCQIASGAVSDGAFCRYVQCNNELSEVQFASLRLLFMTGYGLWNMLSVFLPYPRSIDIVNSLMTLVNLVPCFLLGNSICVLWVLLCDPGSYEEAVDMSRRAKTSYSPKVALAFLALMYLAMSVRYPYDSVLVSVSRLRLIPVLFLLSLSIVVKILVSAVLLRYGSLEKMLTIAKYLFVSCIVVYCGGHKILPIPNEDSSLWYICFVAALNTAVHQLIMTFGIVLSIRSAPKGWEASVMSLGDLSFDVVTYMYRGRFSPRKLALRILPSNLVVDILAVFFCLYSVFTIFGKTQMANLMHRGTLDVISPTSTTLPLPIQVGEYASSVNGVASAGVHEDGASSVLNAHKALKSRHVDKSPWAAESEFSDGSD</sequence>
<feature type="transmembrane region" description="Helical" evidence="1">
    <location>
        <begin position="289"/>
        <end position="311"/>
    </location>
</feature>
<name>A0A9W5WWE6_BABOV</name>
<dbReference type="OrthoDB" id="364699at2759"/>
<gene>
    <name evidence="2" type="ORF">BaOVIS_032480</name>
</gene>
<reference evidence="2" key="1">
    <citation type="submission" date="2019-12" db="EMBL/GenBank/DDBJ databases">
        <title>Genome sequence of Babesia ovis.</title>
        <authorList>
            <person name="Yamagishi J."/>
            <person name="Sevinc F."/>
            <person name="Xuan X."/>
        </authorList>
    </citation>
    <scope>NUCLEOTIDE SEQUENCE</scope>
    <source>
        <strain evidence="2">Selcuk</strain>
    </source>
</reference>
<feature type="transmembrane region" description="Helical" evidence="1">
    <location>
        <begin position="45"/>
        <end position="69"/>
    </location>
</feature>
<keyword evidence="1" id="KW-1133">Transmembrane helix</keyword>
<evidence type="ECO:0000313" key="3">
    <source>
        <dbReference type="Proteomes" id="UP001057455"/>
    </source>
</evidence>
<feature type="transmembrane region" description="Helical" evidence="1">
    <location>
        <begin position="146"/>
        <end position="168"/>
    </location>
</feature>
<feature type="transmembrane region" description="Helical" evidence="1">
    <location>
        <begin position="81"/>
        <end position="98"/>
    </location>
</feature>
<evidence type="ECO:0000313" key="2">
    <source>
        <dbReference type="EMBL" id="GFE55844.1"/>
    </source>
</evidence>
<feature type="transmembrane region" description="Helical" evidence="1">
    <location>
        <begin position="323"/>
        <end position="347"/>
    </location>
</feature>
<feature type="transmembrane region" description="Helical" evidence="1">
    <location>
        <begin position="384"/>
        <end position="408"/>
    </location>
</feature>